<dbReference type="SUPFAM" id="SSF50022">
    <property type="entry name" value="ISP domain"/>
    <property type="match status" value="1"/>
</dbReference>
<keyword evidence="2" id="KW-0479">Metal-binding</keyword>
<feature type="domain" description="Rieske" evidence="6">
    <location>
        <begin position="431"/>
        <end position="519"/>
    </location>
</feature>
<dbReference type="GO" id="GO:0005737">
    <property type="term" value="C:cytoplasm"/>
    <property type="evidence" value="ECO:0007669"/>
    <property type="project" value="TreeGrafter"/>
</dbReference>
<dbReference type="AlphaFoldDB" id="A0A1G8LVE5"/>
<dbReference type="Gene3D" id="2.102.10.10">
    <property type="entry name" value="Rieske [2Fe-2S] iron-sulphur domain"/>
    <property type="match status" value="1"/>
</dbReference>
<dbReference type="PANTHER" id="PTHR13847">
    <property type="entry name" value="SARCOSINE DEHYDROGENASE-RELATED"/>
    <property type="match status" value="1"/>
</dbReference>
<dbReference type="GO" id="GO:0004497">
    <property type="term" value="F:monooxygenase activity"/>
    <property type="evidence" value="ECO:0007669"/>
    <property type="project" value="UniProtKB-ARBA"/>
</dbReference>
<keyword evidence="5" id="KW-1015">Disulfide bond</keyword>
<dbReference type="SUPFAM" id="SSF51905">
    <property type="entry name" value="FAD/NAD(P)-binding domain"/>
    <property type="match status" value="1"/>
</dbReference>
<dbReference type="InterPro" id="IPR005805">
    <property type="entry name" value="Rieske_Fe-S_prot_C"/>
</dbReference>
<dbReference type="PRINTS" id="PR00162">
    <property type="entry name" value="RIESKE"/>
</dbReference>
<dbReference type="GO" id="GO:0051537">
    <property type="term" value="F:2 iron, 2 sulfur cluster binding"/>
    <property type="evidence" value="ECO:0007669"/>
    <property type="project" value="UniProtKB-KW"/>
</dbReference>
<dbReference type="RefSeq" id="WP_090396934.1">
    <property type="nucleotide sequence ID" value="NZ_FNEN01000003.1"/>
</dbReference>
<proteinExistence type="predicted"/>
<dbReference type="EMBL" id="FNEN01000003">
    <property type="protein sequence ID" value="SDI59659.1"/>
    <property type="molecule type" value="Genomic_DNA"/>
</dbReference>
<keyword evidence="8" id="KW-1185">Reference proteome</keyword>
<dbReference type="OrthoDB" id="9767869at2"/>
<dbReference type="InterPro" id="IPR036922">
    <property type="entry name" value="Rieske_2Fe-2S_sf"/>
</dbReference>
<accession>A0A1G8LVE5</accession>
<gene>
    <name evidence="7" type="ORF">SAMN04488123_103299</name>
</gene>
<evidence type="ECO:0000256" key="3">
    <source>
        <dbReference type="ARBA" id="ARBA00023004"/>
    </source>
</evidence>
<dbReference type="Gene3D" id="3.30.9.10">
    <property type="entry name" value="D-Amino Acid Oxidase, subunit A, domain 2"/>
    <property type="match status" value="1"/>
</dbReference>
<dbReference type="Pfam" id="PF01266">
    <property type="entry name" value="DAO"/>
    <property type="match status" value="1"/>
</dbReference>
<evidence type="ECO:0000313" key="8">
    <source>
        <dbReference type="Proteomes" id="UP000198853"/>
    </source>
</evidence>
<organism evidence="7 8">
    <name type="scientific">Natribacillus halophilus</name>
    <dbReference type="NCBI Taxonomy" id="549003"/>
    <lineage>
        <taxon>Bacteria</taxon>
        <taxon>Bacillati</taxon>
        <taxon>Bacillota</taxon>
        <taxon>Bacilli</taxon>
        <taxon>Bacillales</taxon>
        <taxon>Bacillaceae</taxon>
        <taxon>Natribacillus</taxon>
    </lineage>
</organism>
<sequence>MADQHTEDKFAETAWQQSVDLPDFKPLEDDLQTDVVIVGGGITGITAAYLLVQEGVKVALVEAGKLLGGTTGHTTAKVTAQHGLIYDEFIQHLGQTNARLYYEANMEAMDFIRNTIDKHDIDCGFQQQDAYIFATTHKYKRKLEKEAEAYEKLSIDGELTDEIPFNIDIKNALMMKNQAQFHPLKYLAPLVDAIVDKGGLIFENTTAVHVEKGEKPEVITRDGPRVIANHILSCSHFPFYEGTGFYFTRMHAERSYVVAAKPKEPYPGGMYISVDEPTRSLRSTVINGENMILIGGEGHKTGQGVNTLEHYQALESFGEDVLGIDRIMSRWSTQDLTTIDKLPYIGHLTSGSSEQNILVASGYRKWGMTNGTAAALLLKDMVLGNENRYESLFAPSRFYADPSLKHFLKENYDVAKHLVSGKSETSNKEMNSLAKDEGAVVRVDGKRKGAYRDKDGDLHVVDTTCTHVGCEVNWNDGDRTWDCPCHGSRFSYTGEVIEGPAEKPLQKEEYKMIESFMGDRGGY</sequence>
<dbReference type="Pfam" id="PF00355">
    <property type="entry name" value="Rieske"/>
    <property type="match status" value="1"/>
</dbReference>
<evidence type="ECO:0000256" key="1">
    <source>
        <dbReference type="ARBA" id="ARBA00022714"/>
    </source>
</evidence>
<evidence type="ECO:0000256" key="2">
    <source>
        <dbReference type="ARBA" id="ARBA00022723"/>
    </source>
</evidence>
<keyword evidence="1" id="KW-0001">2Fe-2S</keyword>
<evidence type="ECO:0000256" key="4">
    <source>
        <dbReference type="ARBA" id="ARBA00023014"/>
    </source>
</evidence>
<evidence type="ECO:0000256" key="5">
    <source>
        <dbReference type="ARBA" id="ARBA00023157"/>
    </source>
</evidence>
<evidence type="ECO:0000313" key="7">
    <source>
        <dbReference type="EMBL" id="SDI59659.1"/>
    </source>
</evidence>
<dbReference type="GO" id="GO:0016020">
    <property type="term" value="C:membrane"/>
    <property type="evidence" value="ECO:0007669"/>
    <property type="project" value="InterPro"/>
</dbReference>
<dbReference type="FunFam" id="2.102.10.10:FF:000014">
    <property type="entry name" value="Oxidoreductase, FAD dependent"/>
    <property type="match status" value="1"/>
</dbReference>
<dbReference type="InterPro" id="IPR017941">
    <property type="entry name" value="Rieske_2Fe-2S"/>
</dbReference>
<keyword evidence="3" id="KW-0408">Iron</keyword>
<dbReference type="InterPro" id="IPR006076">
    <property type="entry name" value="FAD-dep_OxRdtase"/>
</dbReference>
<dbReference type="GO" id="GO:0016705">
    <property type="term" value="F:oxidoreductase activity, acting on paired donors, with incorporation or reduction of molecular oxygen"/>
    <property type="evidence" value="ECO:0007669"/>
    <property type="project" value="UniProtKB-ARBA"/>
</dbReference>
<dbReference type="CDD" id="cd03477">
    <property type="entry name" value="Rieske_YhfW_C"/>
    <property type="match status" value="1"/>
</dbReference>
<name>A0A1G8LVE5_9BACI</name>
<protein>
    <submittedName>
        <fullName evidence="7">Glycine/D-amino acid oxidase</fullName>
    </submittedName>
</protein>
<reference evidence="7 8" key="1">
    <citation type="submission" date="2016-10" db="EMBL/GenBank/DDBJ databases">
        <authorList>
            <person name="de Groot N.N."/>
        </authorList>
    </citation>
    <scope>NUCLEOTIDE SEQUENCE [LARGE SCALE GENOMIC DNA]</scope>
    <source>
        <strain evidence="7 8">DSM 21771</strain>
    </source>
</reference>
<dbReference type="InterPro" id="IPR038010">
    <property type="entry name" value="YhfW_C"/>
</dbReference>
<dbReference type="PROSITE" id="PS51296">
    <property type="entry name" value="RIESKE"/>
    <property type="match status" value="1"/>
</dbReference>
<dbReference type="Gene3D" id="3.50.50.60">
    <property type="entry name" value="FAD/NAD(P)-binding domain"/>
    <property type="match status" value="1"/>
</dbReference>
<dbReference type="InterPro" id="IPR036188">
    <property type="entry name" value="FAD/NAD-bd_sf"/>
</dbReference>
<dbReference type="Proteomes" id="UP000198853">
    <property type="component" value="Unassembled WGS sequence"/>
</dbReference>
<keyword evidence="4" id="KW-0411">Iron-sulfur</keyword>
<dbReference type="PANTHER" id="PTHR13847:SF274">
    <property type="entry name" value="RIESKE 2FE-2S IRON-SULFUR PROTEIN YHFW-RELATED"/>
    <property type="match status" value="1"/>
</dbReference>
<evidence type="ECO:0000259" key="6">
    <source>
        <dbReference type="PROSITE" id="PS51296"/>
    </source>
</evidence>
<dbReference type="GO" id="GO:0046872">
    <property type="term" value="F:metal ion binding"/>
    <property type="evidence" value="ECO:0007669"/>
    <property type="project" value="UniProtKB-KW"/>
</dbReference>